<feature type="compositionally biased region" description="Basic residues" evidence="1">
    <location>
        <begin position="377"/>
        <end position="393"/>
    </location>
</feature>
<dbReference type="GeneID" id="70225179"/>
<keyword evidence="4" id="KW-1185">Reference proteome</keyword>
<evidence type="ECO:0000259" key="2">
    <source>
        <dbReference type="Pfam" id="PF01728"/>
    </source>
</evidence>
<accession>A0A9P9KL20</accession>
<feature type="compositionally biased region" description="Polar residues" evidence="1">
    <location>
        <begin position="1"/>
        <end position="12"/>
    </location>
</feature>
<dbReference type="Proteomes" id="UP000720189">
    <property type="component" value="Unassembled WGS sequence"/>
</dbReference>
<name>A0A9P9KL20_FUSRE</name>
<dbReference type="Pfam" id="PF01728">
    <property type="entry name" value="FtsJ"/>
    <property type="match status" value="1"/>
</dbReference>
<dbReference type="SUPFAM" id="SSF53335">
    <property type="entry name" value="S-adenosyl-L-methionine-dependent methyltransferases"/>
    <property type="match status" value="1"/>
</dbReference>
<feature type="region of interest" description="Disordered" evidence="1">
    <location>
        <begin position="1"/>
        <end position="39"/>
    </location>
</feature>
<dbReference type="InterPro" id="IPR002877">
    <property type="entry name" value="RNA_MeTrfase_FtsJ_dom"/>
</dbReference>
<evidence type="ECO:0000313" key="4">
    <source>
        <dbReference type="Proteomes" id="UP000720189"/>
    </source>
</evidence>
<feature type="compositionally biased region" description="Polar residues" evidence="1">
    <location>
        <begin position="19"/>
        <end position="29"/>
    </location>
</feature>
<proteinExistence type="predicted"/>
<dbReference type="AlphaFoldDB" id="A0A9P9KL20"/>
<dbReference type="GO" id="GO:0008168">
    <property type="term" value="F:methyltransferase activity"/>
    <property type="evidence" value="ECO:0007669"/>
    <property type="project" value="InterPro"/>
</dbReference>
<dbReference type="GO" id="GO:0032259">
    <property type="term" value="P:methylation"/>
    <property type="evidence" value="ECO:0007669"/>
    <property type="project" value="InterPro"/>
</dbReference>
<feature type="domain" description="Ribosomal RNA methyltransferase FtsJ" evidence="2">
    <location>
        <begin position="120"/>
        <end position="276"/>
    </location>
</feature>
<evidence type="ECO:0000313" key="3">
    <source>
        <dbReference type="EMBL" id="KAH7261135.1"/>
    </source>
</evidence>
<organism evidence="3 4">
    <name type="scientific">Fusarium redolens</name>
    <dbReference type="NCBI Taxonomy" id="48865"/>
    <lineage>
        <taxon>Eukaryota</taxon>
        <taxon>Fungi</taxon>
        <taxon>Dikarya</taxon>
        <taxon>Ascomycota</taxon>
        <taxon>Pezizomycotina</taxon>
        <taxon>Sordariomycetes</taxon>
        <taxon>Hypocreomycetidae</taxon>
        <taxon>Hypocreales</taxon>
        <taxon>Nectriaceae</taxon>
        <taxon>Fusarium</taxon>
        <taxon>Fusarium redolens species complex</taxon>
    </lineage>
</organism>
<gene>
    <name evidence="3" type="ORF">BKA55DRAFT_591337</name>
</gene>
<sequence length="393" mass="44645">MSFDADTSSSSPGEHAISGQGQQAKTQPTMEVGTEVAEPEGYAQEAIRDYLLESVEEFRRLHALRRKGWDRTEGDDHFKKQRATADNCNANSTQFFYTMMKTIAMDLDKATGALKLSKIEQPALLDMCVAPGGFVDVALTKNPGVRIRAMSLPVEQGGHDVKMLDAGLNVEFRDITTLAADMGITKNDVPLNFPGPYDFLFEKVLDDNEKFDLVFCDGQVLRTHPRAEWREPREATRLTLTQTAIGLEHLNNGGTMVILMHKLDSWRSFDLIHQFSKMAAVKLFKHYRHHKIRSSFYLVAKNIQADSAFAKEMVAMWKQRYKIATFGTDEEYAEMHRAMRETALVELEKFGKKYVAMGKKIWKTQADGLENAPFLKQHSKGQRKRRARDRGDE</sequence>
<evidence type="ECO:0000256" key="1">
    <source>
        <dbReference type="SAM" id="MobiDB-lite"/>
    </source>
</evidence>
<dbReference type="RefSeq" id="XP_046053012.1">
    <property type="nucleotide sequence ID" value="XM_046195225.1"/>
</dbReference>
<reference evidence="3" key="1">
    <citation type="journal article" date="2021" name="Nat. Commun.">
        <title>Genetic determinants of endophytism in the Arabidopsis root mycobiome.</title>
        <authorList>
            <person name="Mesny F."/>
            <person name="Miyauchi S."/>
            <person name="Thiergart T."/>
            <person name="Pickel B."/>
            <person name="Atanasova L."/>
            <person name="Karlsson M."/>
            <person name="Huettel B."/>
            <person name="Barry K.W."/>
            <person name="Haridas S."/>
            <person name="Chen C."/>
            <person name="Bauer D."/>
            <person name="Andreopoulos W."/>
            <person name="Pangilinan J."/>
            <person name="LaButti K."/>
            <person name="Riley R."/>
            <person name="Lipzen A."/>
            <person name="Clum A."/>
            <person name="Drula E."/>
            <person name="Henrissat B."/>
            <person name="Kohler A."/>
            <person name="Grigoriev I.V."/>
            <person name="Martin F.M."/>
            <person name="Hacquard S."/>
        </authorList>
    </citation>
    <scope>NUCLEOTIDE SEQUENCE</scope>
    <source>
        <strain evidence="3">MPI-CAGE-AT-0023</strain>
    </source>
</reference>
<dbReference type="Gene3D" id="3.40.50.150">
    <property type="entry name" value="Vaccinia Virus protein VP39"/>
    <property type="match status" value="1"/>
</dbReference>
<protein>
    <recommendedName>
        <fullName evidence="2">Ribosomal RNA methyltransferase FtsJ domain-containing protein</fullName>
    </recommendedName>
</protein>
<comment type="caution">
    <text evidence="3">The sequence shown here is derived from an EMBL/GenBank/DDBJ whole genome shotgun (WGS) entry which is preliminary data.</text>
</comment>
<dbReference type="InterPro" id="IPR029063">
    <property type="entry name" value="SAM-dependent_MTases_sf"/>
</dbReference>
<feature type="region of interest" description="Disordered" evidence="1">
    <location>
        <begin position="373"/>
        <end position="393"/>
    </location>
</feature>
<dbReference type="EMBL" id="JAGMUX010000004">
    <property type="protein sequence ID" value="KAH7261135.1"/>
    <property type="molecule type" value="Genomic_DNA"/>
</dbReference>
<dbReference type="OrthoDB" id="417125at2759"/>